<dbReference type="EMBL" id="JAACFV010000028">
    <property type="protein sequence ID" value="KAF7510575.1"/>
    <property type="molecule type" value="Genomic_DNA"/>
</dbReference>
<dbReference type="AlphaFoldDB" id="A0A8H7ASY4"/>
<evidence type="ECO:0000313" key="2">
    <source>
        <dbReference type="EMBL" id="KAF7510575.1"/>
    </source>
</evidence>
<organism evidence="2 3">
    <name type="scientific">Endocarpon pusillum</name>
    <dbReference type="NCBI Taxonomy" id="364733"/>
    <lineage>
        <taxon>Eukaryota</taxon>
        <taxon>Fungi</taxon>
        <taxon>Dikarya</taxon>
        <taxon>Ascomycota</taxon>
        <taxon>Pezizomycotina</taxon>
        <taxon>Eurotiomycetes</taxon>
        <taxon>Chaetothyriomycetidae</taxon>
        <taxon>Verrucariales</taxon>
        <taxon>Verrucariaceae</taxon>
        <taxon>Endocarpon</taxon>
    </lineage>
</organism>
<sequence>MIKILPRSPSLRAIPYGLYVGAEPFAQANSVLVRGTMTLELARCWSMAVCSPPTVLDAMLGPPSLTGSHLGSRQVSGAHAPSRSQAEDES</sequence>
<reference evidence="2" key="1">
    <citation type="submission" date="2020-02" db="EMBL/GenBank/DDBJ databases">
        <authorList>
            <person name="Palmer J.M."/>
        </authorList>
    </citation>
    <scope>NUCLEOTIDE SEQUENCE</scope>
    <source>
        <strain evidence="2">EPUS1.4</strain>
        <tissue evidence="2">Thallus</tissue>
    </source>
</reference>
<accession>A0A8H7ASY4</accession>
<keyword evidence="3" id="KW-1185">Reference proteome</keyword>
<proteinExistence type="predicted"/>
<feature type="region of interest" description="Disordered" evidence="1">
    <location>
        <begin position="67"/>
        <end position="90"/>
    </location>
</feature>
<name>A0A8H7ASY4_9EURO</name>
<evidence type="ECO:0000313" key="3">
    <source>
        <dbReference type="Proteomes" id="UP000606974"/>
    </source>
</evidence>
<gene>
    <name evidence="2" type="ORF">GJ744_006187</name>
</gene>
<protein>
    <submittedName>
        <fullName evidence="2">Uncharacterized protein</fullName>
    </submittedName>
</protein>
<evidence type="ECO:0000256" key="1">
    <source>
        <dbReference type="SAM" id="MobiDB-lite"/>
    </source>
</evidence>
<comment type="caution">
    <text evidence="2">The sequence shown here is derived from an EMBL/GenBank/DDBJ whole genome shotgun (WGS) entry which is preliminary data.</text>
</comment>
<dbReference type="Proteomes" id="UP000606974">
    <property type="component" value="Unassembled WGS sequence"/>
</dbReference>